<evidence type="ECO:0000313" key="1">
    <source>
        <dbReference type="EMBL" id="ACL74945.1"/>
    </source>
</evidence>
<dbReference type="Pfam" id="PF12788">
    <property type="entry name" value="YmaF"/>
    <property type="match status" value="1"/>
</dbReference>
<dbReference type="HOGENOM" id="CLU_137811_2_0_9"/>
<dbReference type="OrthoDB" id="1682334at2"/>
<dbReference type="RefSeq" id="WP_015924117.1">
    <property type="nucleotide sequence ID" value="NC_011898.1"/>
</dbReference>
<evidence type="ECO:0000313" key="2">
    <source>
        <dbReference type="Proteomes" id="UP000001349"/>
    </source>
</evidence>
<keyword evidence="2" id="KW-1185">Reference proteome</keyword>
<reference evidence="1 2" key="1">
    <citation type="submission" date="2009-01" db="EMBL/GenBank/DDBJ databases">
        <title>Complete sequence of Clostridium cellulolyticum H10.</title>
        <authorList>
            <consortium name="US DOE Joint Genome Institute"/>
            <person name="Lucas S."/>
            <person name="Copeland A."/>
            <person name="Lapidus A."/>
            <person name="Glavina del Rio T."/>
            <person name="Dalin E."/>
            <person name="Tice H."/>
            <person name="Bruce D."/>
            <person name="Goodwin L."/>
            <person name="Pitluck S."/>
            <person name="Chertkov O."/>
            <person name="Saunders E."/>
            <person name="Brettin T."/>
            <person name="Detter J.C."/>
            <person name="Han C."/>
            <person name="Larimer F."/>
            <person name="Land M."/>
            <person name="Hauser L."/>
            <person name="Kyrpides N."/>
            <person name="Ivanova N."/>
            <person name="Zhou J."/>
            <person name="Richardson P."/>
        </authorList>
    </citation>
    <scope>NUCLEOTIDE SEQUENCE [LARGE SCALE GENOMIC DNA]</scope>
    <source>
        <strain evidence="2">ATCC 35319 / DSM 5812 / JCM 6584 / H10</strain>
    </source>
</reference>
<name>B8I721_RUMCH</name>
<accession>B8I721</accession>
<dbReference type="EMBL" id="CP001348">
    <property type="protein sequence ID" value="ACL74945.1"/>
    <property type="molecule type" value="Genomic_DNA"/>
</dbReference>
<dbReference type="STRING" id="394503.Ccel_0563"/>
<organism evidence="1 2">
    <name type="scientific">Ruminiclostridium cellulolyticum (strain ATCC 35319 / DSM 5812 / JCM 6584 / H10)</name>
    <name type="common">Clostridium cellulolyticum</name>
    <dbReference type="NCBI Taxonomy" id="394503"/>
    <lineage>
        <taxon>Bacteria</taxon>
        <taxon>Bacillati</taxon>
        <taxon>Bacillota</taxon>
        <taxon>Clostridia</taxon>
        <taxon>Eubacteriales</taxon>
        <taxon>Oscillospiraceae</taxon>
        <taxon>Ruminiclostridium</taxon>
    </lineage>
</organism>
<protein>
    <recommendedName>
        <fullName evidence="3">YmaF family protein</fullName>
    </recommendedName>
</protein>
<dbReference type="AlphaFoldDB" id="B8I721"/>
<dbReference type="InterPro" id="IPR024307">
    <property type="entry name" value="YmaF"/>
</dbReference>
<gene>
    <name evidence="1" type="ordered locus">Ccel_0563</name>
</gene>
<dbReference type="eggNOG" id="ENOG50338JV">
    <property type="taxonomic scope" value="Bacteria"/>
</dbReference>
<dbReference type="KEGG" id="cce:Ccel_0563"/>
<evidence type="ECO:0008006" key="3">
    <source>
        <dbReference type="Google" id="ProtNLM"/>
    </source>
</evidence>
<proteinExistence type="predicted"/>
<dbReference type="Proteomes" id="UP000001349">
    <property type="component" value="Chromosome"/>
</dbReference>
<sequence length="106" mass="12467">MVNHYHFYKFNCLTGEKHSHRLTGYTEYMFGIGLFHFHIYFGTTSFNGHWHMYSGITGLSVKTSHGHKHKIAGRLNIVNSHCHYYENYTHENIEYKGGKTLKRVLS</sequence>